<evidence type="ECO:0000259" key="15">
    <source>
        <dbReference type="PROSITE" id="PS51020"/>
    </source>
</evidence>
<keyword evidence="7" id="KW-0677">Repeat</keyword>
<evidence type="ECO:0000256" key="7">
    <source>
        <dbReference type="ARBA" id="ARBA00022737"/>
    </source>
</evidence>
<keyword evidence="10" id="KW-0325">Glycoprotein</keyword>
<dbReference type="FunFam" id="2.20.100.10:FF:000026">
    <property type="entry name" value="Spondin 1"/>
    <property type="match status" value="1"/>
</dbReference>
<evidence type="ECO:0000256" key="6">
    <source>
        <dbReference type="ARBA" id="ARBA00022729"/>
    </source>
</evidence>
<dbReference type="GO" id="GO:0007155">
    <property type="term" value="P:cell adhesion"/>
    <property type="evidence" value="ECO:0007669"/>
    <property type="project" value="UniProtKB-KW"/>
</dbReference>
<dbReference type="SMART" id="SM00209">
    <property type="entry name" value="TSP1"/>
    <property type="match status" value="4"/>
</dbReference>
<evidence type="ECO:0000256" key="2">
    <source>
        <dbReference type="ARBA" id="ARBA00019594"/>
    </source>
</evidence>
<dbReference type="GO" id="GO:0046872">
    <property type="term" value="F:metal ion binding"/>
    <property type="evidence" value="ECO:0007669"/>
    <property type="project" value="UniProtKB-KW"/>
</dbReference>
<dbReference type="InterPro" id="IPR038678">
    <property type="entry name" value="Spondin_N_sf"/>
</dbReference>
<evidence type="ECO:0000313" key="16">
    <source>
        <dbReference type="EMBL" id="KAK3918708.1"/>
    </source>
</evidence>
<evidence type="ECO:0000256" key="9">
    <source>
        <dbReference type="ARBA" id="ARBA00023157"/>
    </source>
</evidence>
<sequence length="805" mass="89576">MWVRALVVLVLALAAPCRPQQCVLEPPAGVTNSLRSPGDGGFALHVSGDPERYVASSVYTISISAPAGKTFRRFLLTVEPAEPEAVGRRWAGSFLLFPDPGVQFHPMCINAVSEGETPDPGPRHEVQTMWRAPSAGCVRFRSYSLASVERVERSRPAAVTLLLGCRAMVLEDDALWYADEGALGLTLCDLVAPAPEEASEADTPECCACDEAKYKFIFQGIWSNVTHPKDYPTFLWLTHFSDVIGASHEANFTFWGEGQIASDGFRQLAEWGSVGWLERELRAKSQHLRSLIKASGLWHPRVNQNTSATFNVDKRRHLVSLASMFGPSPDWVVGVSGLNLCQADCSWLESKVIDLYPIDAGTDSGITYMSPNAPTVPREEMYRITTMYPEDPRAPFYDPSGAPMQPVARLFLTREAVTAKPCSDDDDDNVEQTVFEDVETQDDGERPECRVDEWTPWSPCSVSCGKGLRMRTRNYQMDAKAQMLGCDKQLVQKEMCVAHEPSCPGDAEELDLTEQTNCAVTPWGPWSECSSSCGPGFEVRSRRFEDRLANKKCPFVELTERRKCTQPPCADATPVDPSCRLTGWSDWSPCSVSCGSGRKFRTRLVLVADEELRERCARYNTLSEERPCSIKESCITSIADAEEACLQNDEPGPCRGYFERWYFDRDARQCRPFGYGGCRGNRNNFHSLTECNTVCAGVRERLNRGEVLVARNNFSPAPEPAVVRAEPVAPRGPKVDCVVSEWSDWSECSASCGAGHRERRRRVQVEPLRGGRPCPARLRQRRKCYGGPCDPFQALYESEADINKT</sequence>
<comment type="caution">
    <text evidence="16">The sequence shown here is derived from an EMBL/GenBank/DDBJ whole genome shotgun (WGS) entry which is preliminary data.</text>
</comment>
<evidence type="ECO:0000256" key="12">
    <source>
        <dbReference type="SAM" id="SignalP"/>
    </source>
</evidence>
<dbReference type="Gene3D" id="2.60.40.4060">
    <property type="entry name" value="Reeler domain"/>
    <property type="match status" value="1"/>
</dbReference>
<reference evidence="16" key="2">
    <citation type="journal article" date="2023" name="BMC Genomics">
        <title>Pest status, molecular evolution, and epigenetic factors derived from the genome assembly of Frankliniella fusca, a thysanopteran phytovirus vector.</title>
        <authorList>
            <person name="Catto M.A."/>
            <person name="Labadie P.E."/>
            <person name="Jacobson A.L."/>
            <person name="Kennedy G.G."/>
            <person name="Srinivasan R."/>
            <person name="Hunt B.G."/>
        </authorList>
    </citation>
    <scope>NUCLEOTIDE SEQUENCE</scope>
    <source>
        <strain evidence="16">PL_HMW_Pooled</strain>
    </source>
</reference>
<dbReference type="PANTHER" id="PTHR11311">
    <property type="entry name" value="SPONDIN"/>
    <property type="match status" value="1"/>
</dbReference>
<dbReference type="InterPro" id="IPR002861">
    <property type="entry name" value="Reeler_dom"/>
</dbReference>
<reference evidence="16" key="1">
    <citation type="submission" date="2021-07" db="EMBL/GenBank/DDBJ databases">
        <authorList>
            <person name="Catto M.A."/>
            <person name="Jacobson A."/>
            <person name="Kennedy G."/>
            <person name="Labadie P."/>
            <person name="Hunt B.G."/>
            <person name="Srinivasan R."/>
        </authorList>
    </citation>
    <scope>NUCLEOTIDE SEQUENCE</scope>
    <source>
        <strain evidence="16">PL_HMW_Pooled</strain>
        <tissue evidence="16">Head</tissue>
    </source>
</reference>
<dbReference type="InterPro" id="IPR044004">
    <property type="entry name" value="TSP1_spondin_dom"/>
</dbReference>
<dbReference type="InterPro" id="IPR042307">
    <property type="entry name" value="Reeler_sf"/>
</dbReference>
<dbReference type="Pfam" id="PF00090">
    <property type="entry name" value="TSP_1"/>
    <property type="match status" value="3"/>
</dbReference>
<feature type="domain" description="Reelin" evidence="14">
    <location>
        <begin position="7"/>
        <end position="201"/>
    </location>
</feature>
<dbReference type="PROSITE" id="PS50279">
    <property type="entry name" value="BPTI_KUNITZ_2"/>
    <property type="match status" value="1"/>
</dbReference>
<dbReference type="Pfam" id="PF02014">
    <property type="entry name" value="Reeler"/>
    <property type="match status" value="1"/>
</dbReference>
<dbReference type="InterPro" id="IPR000884">
    <property type="entry name" value="TSP1_rpt"/>
</dbReference>
<keyword evidence="3" id="KW-0964">Secreted</keyword>
<keyword evidence="5" id="KW-0479">Metal-binding</keyword>
<dbReference type="InterPro" id="IPR002223">
    <property type="entry name" value="Kunitz_BPTI"/>
</dbReference>
<evidence type="ECO:0000259" key="13">
    <source>
        <dbReference type="PROSITE" id="PS50279"/>
    </source>
</evidence>
<dbReference type="NCBIfam" id="NF038123">
    <property type="entry name" value="NF038123_dom"/>
    <property type="match status" value="1"/>
</dbReference>
<dbReference type="PROSITE" id="PS51020">
    <property type="entry name" value="SPONDIN"/>
    <property type="match status" value="1"/>
</dbReference>
<feature type="domain" description="Spondin" evidence="15">
    <location>
        <begin position="202"/>
        <end position="392"/>
    </location>
</feature>
<dbReference type="SUPFAM" id="SSF82895">
    <property type="entry name" value="TSP-1 type 1 repeat"/>
    <property type="match status" value="4"/>
</dbReference>
<evidence type="ECO:0000256" key="3">
    <source>
        <dbReference type="ARBA" id="ARBA00022525"/>
    </source>
</evidence>
<feature type="domain" description="BPTI/Kunitz inhibitor" evidence="13">
    <location>
        <begin position="645"/>
        <end position="695"/>
    </location>
</feature>
<dbReference type="GO" id="GO:0004867">
    <property type="term" value="F:serine-type endopeptidase inhibitor activity"/>
    <property type="evidence" value="ECO:0007669"/>
    <property type="project" value="InterPro"/>
</dbReference>
<dbReference type="Gene3D" id="4.10.410.10">
    <property type="entry name" value="Pancreatic trypsin inhibitor Kunitz domain"/>
    <property type="match status" value="1"/>
</dbReference>
<name>A0AAE1LGD2_9NEOP</name>
<keyword evidence="9" id="KW-1015">Disulfide bond</keyword>
<dbReference type="PANTHER" id="PTHR11311:SF23">
    <property type="entry name" value="SPONDIN-1"/>
    <property type="match status" value="1"/>
</dbReference>
<dbReference type="InterPro" id="IPR036880">
    <property type="entry name" value="Kunitz_BPTI_sf"/>
</dbReference>
<keyword evidence="17" id="KW-1185">Reference proteome</keyword>
<dbReference type="PROSITE" id="PS51019">
    <property type="entry name" value="REELIN"/>
    <property type="match status" value="1"/>
</dbReference>
<evidence type="ECO:0000256" key="4">
    <source>
        <dbReference type="ARBA" id="ARBA00022530"/>
    </source>
</evidence>
<dbReference type="InterPro" id="IPR020901">
    <property type="entry name" value="Prtase_inh_Kunz-CS"/>
</dbReference>
<dbReference type="Gene3D" id="2.20.100.10">
    <property type="entry name" value="Thrombospondin type-1 (TSP1) repeat"/>
    <property type="match status" value="4"/>
</dbReference>
<dbReference type="CDD" id="cd00109">
    <property type="entry name" value="Kunitz-type"/>
    <property type="match status" value="1"/>
</dbReference>
<feature type="signal peptide" evidence="12">
    <location>
        <begin position="1"/>
        <end position="19"/>
    </location>
</feature>
<evidence type="ECO:0000256" key="11">
    <source>
        <dbReference type="ARBA" id="ARBA00030964"/>
    </source>
</evidence>
<feature type="chain" id="PRO_5042284322" description="Spondin-1" evidence="12">
    <location>
        <begin position="20"/>
        <end position="805"/>
    </location>
</feature>
<dbReference type="CDD" id="cd08544">
    <property type="entry name" value="Reeler"/>
    <property type="match status" value="1"/>
</dbReference>
<dbReference type="AlphaFoldDB" id="A0AAE1LGD2"/>
<evidence type="ECO:0000256" key="8">
    <source>
        <dbReference type="ARBA" id="ARBA00022889"/>
    </source>
</evidence>
<dbReference type="SMART" id="SM00131">
    <property type="entry name" value="KU"/>
    <property type="match status" value="1"/>
</dbReference>
<dbReference type="Pfam" id="PF19028">
    <property type="entry name" value="TSP1_spondin"/>
    <property type="match status" value="1"/>
</dbReference>
<evidence type="ECO:0000259" key="14">
    <source>
        <dbReference type="PROSITE" id="PS51019"/>
    </source>
</evidence>
<dbReference type="Proteomes" id="UP001219518">
    <property type="component" value="Unassembled WGS sequence"/>
</dbReference>
<dbReference type="Gene3D" id="2.60.40.2130">
    <property type="entry name" value="F-spondin domain"/>
    <property type="match status" value="1"/>
</dbReference>
<evidence type="ECO:0000256" key="1">
    <source>
        <dbReference type="ARBA" id="ARBA00004498"/>
    </source>
</evidence>
<keyword evidence="6 12" id="KW-0732">Signal</keyword>
<dbReference type="Pfam" id="PF06468">
    <property type="entry name" value="Spond_N"/>
    <property type="match status" value="1"/>
</dbReference>
<comment type="subcellular location">
    <subcellularLocation>
        <location evidence="1">Secreted</location>
        <location evidence="1">Extracellular space</location>
        <location evidence="1">Extracellular matrix</location>
    </subcellularLocation>
</comment>
<dbReference type="InterPro" id="IPR009465">
    <property type="entry name" value="Spondin_N"/>
</dbReference>
<proteinExistence type="predicted"/>
<dbReference type="InterPro" id="IPR036383">
    <property type="entry name" value="TSP1_rpt_sf"/>
</dbReference>
<evidence type="ECO:0000256" key="5">
    <source>
        <dbReference type="ARBA" id="ARBA00022723"/>
    </source>
</evidence>
<organism evidence="16 17">
    <name type="scientific">Frankliniella fusca</name>
    <dbReference type="NCBI Taxonomy" id="407009"/>
    <lineage>
        <taxon>Eukaryota</taxon>
        <taxon>Metazoa</taxon>
        <taxon>Ecdysozoa</taxon>
        <taxon>Arthropoda</taxon>
        <taxon>Hexapoda</taxon>
        <taxon>Insecta</taxon>
        <taxon>Pterygota</taxon>
        <taxon>Neoptera</taxon>
        <taxon>Paraneoptera</taxon>
        <taxon>Thysanoptera</taxon>
        <taxon>Terebrantia</taxon>
        <taxon>Thripoidea</taxon>
        <taxon>Thripidae</taxon>
        <taxon>Frankliniella</taxon>
    </lineage>
</organism>
<dbReference type="SUPFAM" id="SSF57362">
    <property type="entry name" value="BPTI-like"/>
    <property type="match status" value="1"/>
</dbReference>
<dbReference type="Pfam" id="PF00014">
    <property type="entry name" value="Kunitz_BPTI"/>
    <property type="match status" value="1"/>
</dbReference>
<dbReference type="GO" id="GO:0031012">
    <property type="term" value="C:extracellular matrix"/>
    <property type="evidence" value="ECO:0007669"/>
    <property type="project" value="TreeGrafter"/>
</dbReference>
<evidence type="ECO:0000256" key="10">
    <source>
        <dbReference type="ARBA" id="ARBA00023180"/>
    </source>
</evidence>
<accession>A0AAE1LGD2</accession>
<dbReference type="PROSITE" id="PS00280">
    <property type="entry name" value="BPTI_KUNITZ_1"/>
    <property type="match status" value="1"/>
</dbReference>
<keyword evidence="4" id="KW-0272">Extracellular matrix</keyword>
<gene>
    <name evidence="16" type="ORF">KUF71_007955</name>
</gene>
<evidence type="ECO:0000313" key="17">
    <source>
        <dbReference type="Proteomes" id="UP001219518"/>
    </source>
</evidence>
<dbReference type="FunFam" id="2.60.40.2130:FF:000002">
    <property type="entry name" value="Putative Spondin-1"/>
    <property type="match status" value="1"/>
</dbReference>
<dbReference type="PROSITE" id="PS50092">
    <property type="entry name" value="TSP1"/>
    <property type="match status" value="4"/>
</dbReference>
<protein>
    <recommendedName>
        <fullName evidence="2">Spondin-1</fullName>
    </recommendedName>
    <alternativeName>
        <fullName evidence="11">F-spondin</fullName>
    </alternativeName>
</protein>
<dbReference type="InterPro" id="IPR051418">
    <property type="entry name" value="Spondin/Thrombospondin_T1"/>
</dbReference>
<keyword evidence="8" id="KW-0130">Cell adhesion</keyword>
<dbReference type="EMBL" id="JAHWGI010000960">
    <property type="protein sequence ID" value="KAK3918708.1"/>
    <property type="molecule type" value="Genomic_DNA"/>
</dbReference>
<dbReference type="PRINTS" id="PR00759">
    <property type="entry name" value="BASICPTASE"/>
</dbReference>